<evidence type="ECO:0000313" key="5">
    <source>
        <dbReference type="Proteomes" id="UP000290189"/>
    </source>
</evidence>
<dbReference type="EMBL" id="OVEO01000013">
    <property type="protein sequence ID" value="SPQ99972.1"/>
    <property type="molecule type" value="Genomic_DNA"/>
</dbReference>
<keyword evidence="1" id="KW-0479">Metal-binding</keyword>
<dbReference type="GO" id="GO:0061630">
    <property type="term" value="F:ubiquitin protein ligase activity"/>
    <property type="evidence" value="ECO:0007669"/>
    <property type="project" value="InterPro"/>
</dbReference>
<keyword evidence="1" id="KW-0862">Zinc</keyword>
<dbReference type="PROSITE" id="PS50966">
    <property type="entry name" value="ZF_SWIM"/>
    <property type="match status" value="1"/>
</dbReference>
<dbReference type="PANTHER" id="PTHR21540:SF0">
    <property type="entry name" value="PHD FAMILY PROTEIN"/>
    <property type="match status" value="1"/>
</dbReference>
<feature type="compositionally biased region" description="Low complexity" evidence="2">
    <location>
        <begin position="117"/>
        <end position="127"/>
    </location>
</feature>
<proteinExistence type="predicted"/>
<evidence type="ECO:0000313" key="4">
    <source>
        <dbReference type="EMBL" id="SPQ99972.1"/>
    </source>
</evidence>
<keyword evidence="4" id="KW-0496">Mitochondrion</keyword>
<dbReference type="Proteomes" id="UP000290189">
    <property type="component" value="Unassembled WGS sequence"/>
</dbReference>
<organism evidence="4 5">
    <name type="scientific">Plasmodiophora brassicae</name>
    <name type="common">Clubroot disease agent</name>
    <dbReference type="NCBI Taxonomy" id="37360"/>
    <lineage>
        <taxon>Eukaryota</taxon>
        <taxon>Sar</taxon>
        <taxon>Rhizaria</taxon>
        <taxon>Endomyxa</taxon>
        <taxon>Phytomyxea</taxon>
        <taxon>Plasmodiophorida</taxon>
        <taxon>Plasmodiophoridae</taxon>
        <taxon>Plasmodiophora</taxon>
    </lineage>
</organism>
<feature type="domain" description="SWIM-type" evidence="3">
    <location>
        <begin position="184"/>
        <end position="216"/>
    </location>
</feature>
<evidence type="ECO:0000256" key="2">
    <source>
        <dbReference type="SAM" id="MobiDB-lite"/>
    </source>
</evidence>
<sequence>MVEAARPSRTSFSWERSPDATGRLLDAIARRWRRVGAERVPPAVWDAVADDIRRRLSGHAGVDAITGKSCQRRWKRLVEAADHPERATAGPLRFAQRVRAIRSTTRPGRQAVGVSEPPSMSSVRRPDVSPVVRLPRRPYRCPAAVRQRIERTLTQRMFLIARERKPDNALSESFSVLGSIGNVYTVTIDATPTCTCPDALKGNLCKHILFVKLKVLRIDPSSELIYAKQLTDDELRFAFSNACPDPSAVASRHVRKKFKAVMSGTVEDEPRGRRLPTNDDCCPICYECMSTNEDLVYCPSGCHRPIHALCFGQWRSACINRGNPVTCVYCRTGWASARPANVGPEGYVNLADIAGLPHERDTSSYRGYFGGDYDSDDDDRWGSRRRRRRWW</sequence>
<geneLocation type="mitochondrion" evidence="4"/>
<reference evidence="4 5" key="1">
    <citation type="submission" date="2018-03" db="EMBL/GenBank/DDBJ databases">
        <authorList>
            <person name="Fogelqvist J."/>
        </authorList>
    </citation>
    <scope>NUCLEOTIDE SEQUENCE [LARGE SCALE GENOMIC DNA]</scope>
</reference>
<dbReference type="InterPro" id="IPR007527">
    <property type="entry name" value="Znf_SWIM"/>
</dbReference>
<dbReference type="AlphaFoldDB" id="A0A3P3YIG0"/>
<dbReference type="InterPro" id="IPR039903">
    <property type="entry name" value="Zswim2"/>
</dbReference>
<name>A0A3P3YIG0_PLABS</name>
<gene>
    <name evidence="4" type="ORF">PLBR_LOCUS7187</name>
</gene>
<dbReference type="PANTHER" id="PTHR21540">
    <property type="entry name" value="RING FINGER AND SWIM DOMAIN-CONTAINING PROTEIN 2"/>
    <property type="match status" value="1"/>
</dbReference>
<keyword evidence="1" id="KW-0863">Zinc-finger</keyword>
<evidence type="ECO:0000259" key="3">
    <source>
        <dbReference type="PROSITE" id="PS50966"/>
    </source>
</evidence>
<accession>A0A3P3YIG0</accession>
<dbReference type="Pfam" id="PF04434">
    <property type="entry name" value="SWIM"/>
    <property type="match status" value="1"/>
</dbReference>
<protein>
    <recommendedName>
        <fullName evidence="3">SWIM-type domain-containing protein</fullName>
    </recommendedName>
</protein>
<dbReference type="GO" id="GO:0008270">
    <property type="term" value="F:zinc ion binding"/>
    <property type="evidence" value="ECO:0007669"/>
    <property type="project" value="UniProtKB-KW"/>
</dbReference>
<feature type="region of interest" description="Disordered" evidence="2">
    <location>
        <begin position="105"/>
        <end position="127"/>
    </location>
</feature>
<evidence type="ECO:0000256" key="1">
    <source>
        <dbReference type="PROSITE-ProRule" id="PRU00325"/>
    </source>
</evidence>